<dbReference type="InterPro" id="IPR011009">
    <property type="entry name" value="Kinase-like_dom_sf"/>
</dbReference>
<keyword evidence="3" id="KW-0723">Serine/threonine-protein kinase</keyword>
<evidence type="ECO:0000313" key="11">
    <source>
        <dbReference type="EMBL" id="KAL0187843.1"/>
    </source>
</evidence>
<evidence type="ECO:0000256" key="5">
    <source>
        <dbReference type="ARBA" id="ARBA00022741"/>
    </source>
</evidence>
<reference evidence="11 12" key="1">
    <citation type="submission" date="2024-05" db="EMBL/GenBank/DDBJ databases">
        <title>Genome sequencing and assembly of Indian major carp, Cirrhinus mrigala (Hamilton, 1822).</title>
        <authorList>
            <person name="Mohindra V."/>
            <person name="Chowdhury L.M."/>
            <person name="Lal K."/>
            <person name="Jena J.K."/>
        </authorList>
    </citation>
    <scope>NUCLEOTIDE SEQUENCE [LARGE SCALE GENOMIC DNA]</scope>
    <source>
        <strain evidence="11">CM1030</strain>
        <tissue evidence="11">Blood</tissue>
    </source>
</reference>
<dbReference type="InterPro" id="IPR000719">
    <property type="entry name" value="Prot_kinase_dom"/>
</dbReference>
<dbReference type="EC" id="2.7.11.1" evidence="2"/>
<dbReference type="Proteomes" id="UP001529510">
    <property type="component" value="Unassembled WGS sequence"/>
</dbReference>
<dbReference type="PANTHER" id="PTHR22984:SF11">
    <property type="entry name" value="AURORA KINASE-RELATED"/>
    <property type="match status" value="1"/>
</dbReference>
<feature type="non-terminal residue" evidence="11">
    <location>
        <position position="1"/>
    </location>
</feature>
<dbReference type="PANTHER" id="PTHR22984">
    <property type="entry name" value="SERINE/THREONINE-PROTEIN KINASE PIM"/>
    <property type="match status" value="1"/>
</dbReference>
<sequence>IIQLLDWQDQPEHYIMVLERPSPCKDLWDYALFQGGFLSEDTAQVIMAQATKAAYMDIKLENLLINTETLEVKLIDFG</sequence>
<feature type="non-terminal residue" evidence="11">
    <location>
        <position position="78"/>
    </location>
</feature>
<keyword evidence="4" id="KW-0808">Transferase</keyword>
<organism evidence="11 12">
    <name type="scientific">Cirrhinus mrigala</name>
    <name type="common">Mrigala</name>
    <dbReference type="NCBI Taxonomy" id="683832"/>
    <lineage>
        <taxon>Eukaryota</taxon>
        <taxon>Metazoa</taxon>
        <taxon>Chordata</taxon>
        <taxon>Craniata</taxon>
        <taxon>Vertebrata</taxon>
        <taxon>Euteleostomi</taxon>
        <taxon>Actinopterygii</taxon>
        <taxon>Neopterygii</taxon>
        <taxon>Teleostei</taxon>
        <taxon>Ostariophysi</taxon>
        <taxon>Cypriniformes</taxon>
        <taxon>Cyprinidae</taxon>
        <taxon>Labeoninae</taxon>
        <taxon>Labeonini</taxon>
        <taxon>Cirrhinus</taxon>
    </lineage>
</organism>
<proteinExistence type="inferred from homology"/>
<evidence type="ECO:0000256" key="2">
    <source>
        <dbReference type="ARBA" id="ARBA00012513"/>
    </source>
</evidence>
<evidence type="ECO:0000256" key="1">
    <source>
        <dbReference type="ARBA" id="ARBA00005505"/>
    </source>
</evidence>
<accession>A0ABD0QP75</accession>
<evidence type="ECO:0000256" key="9">
    <source>
        <dbReference type="ARBA" id="ARBA00048679"/>
    </source>
</evidence>
<comment type="caution">
    <text evidence="11">The sequence shown here is derived from an EMBL/GenBank/DDBJ whole genome shotgun (WGS) entry which is preliminary data.</text>
</comment>
<dbReference type="PROSITE" id="PS50011">
    <property type="entry name" value="PROTEIN_KINASE_DOM"/>
    <property type="match status" value="1"/>
</dbReference>
<feature type="domain" description="Protein kinase" evidence="10">
    <location>
        <begin position="1"/>
        <end position="78"/>
    </location>
</feature>
<dbReference type="SUPFAM" id="SSF56112">
    <property type="entry name" value="Protein kinase-like (PK-like)"/>
    <property type="match status" value="1"/>
</dbReference>
<comment type="similarity">
    <text evidence="1">Belongs to the protein kinase superfamily. CAMK Ser/Thr protein kinase family. PIM subfamily.</text>
</comment>
<comment type="catalytic activity">
    <reaction evidence="9">
        <text>L-seryl-[protein] + ATP = O-phospho-L-seryl-[protein] + ADP + H(+)</text>
        <dbReference type="Rhea" id="RHEA:17989"/>
        <dbReference type="Rhea" id="RHEA-COMP:9863"/>
        <dbReference type="Rhea" id="RHEA-COMP:11604"/>
        <dbReference type="ChEBI" id="CHEBI:15378"/>
        <dbReference type="ChEBI" id="CHEBI:29999"/>
        <dbReference type="ChEBI" id="CHEBI:30616"/>
        <dbReference type="ChEBI" id="CHEBI:83421"/>
        <dbReference type="ChEBI" id="CHEBI:456216"/>
        <dbReference type="EC" id="2.7.11.1"/>
    </reaction>
</comment>
<evidence type="ECO:0000259" key="10">
    <source>
        <dbReference type="PROSITE" id="PS50011"/>
    </source>
</evidence>
<evidence type="ECO:0000256" key="6">
    <source>
        <dbReference type="ARBA" id="ARBA00022777"/>
    </source>
</evidence>
<dbReference type="GO" id="GO:0005524">
    <property type="term" value="F:ATP binding"/>
    <property type="evidence" value="ECO:0007669"/>
    <property type="project" value="UniProtKB-KW"/>
</dbReference>
<evidence type="ECO:0000313" key="12">
    <source>
        <dbReference type="Proteomes" id="UP001529510"/>
    </source>
</evidence>
<gene>
    <name evidence="11" type="ORF">M9458_014942</name>
</gene>
<comment type="catalytic activity">
    <reaction evidence="8">
        <text>L-threonyl-[protein] + ATP = O-phospho-L-threonyl-[protein] + ADP + H(+)</text>
        <dbReference type="Rhea" id="RHEA:46608"/>
        <dbReference type="Rhea" id="RHEA-COMP:11060"/>
        <dbReference type="Rhea" id="RHEA-COMP:11605"/>
        <dbReference type="ChEBI" id="CHEBI:15378"/>
        <dbReference type="ChEBI" id="CHEBI:30013"/>
        <dbReference type="ChEBI" id="CHEBI:30616"/>
        <dbReference type="ChEBI" id="CHEBI:61977"/>
        <dbReference type="ChEBI" id="CHEBI:456216"/>
        <dbReference type="EC" id="2.7.11.1"/>
    </reaction>
</comment>
<dbReference type="GO" id="GO:0004674">
    <property type="term" value="F:protein serine/threonine kinase activity"/>
    <property type="evidence" value="ECO:0007669"/>
    <property type="project" value="UniProtKB-KW"/>
</dbReference>
<dbReference type="Gene3D" id="1.10.510.10">
    <property type="entry name" value="Transferase(Phosphotransferase) domain 1"/>
    <property type="match status" value="1"/>
</dbReference>
<keyword evidence="7" id="KW-0067">ATP-binding</keyword>
<keyword evidence="12" id="KW-1185">Reference proteome</keyword>
<evidence type="ECO:0000256" key="4">
    <source>
        <dbReference type="ARBA" id="ARBA00022679"/>
    </source>
</evidence>
<evidence type="ECO:0000256" key="8">
    <source>
        <dbReference type="ARBA" id="ARBA00047899"/>
    </source>
</evidence>
<keyword evidence="6" id="KW-0418">Kinase</keyword>
<dbReference type="InterPro" id="IPR051138">
    <property type="entry name" value="PIM_Ser/Thr_kinase"/>
</dbReference>
<dbReference type="Gene3D" id="3.30.200.20">
    <property type="entry name" value="Phosphorylase Kinase, domain 1"/>
    <property type="match status" value="1"/>
</dbReference>
<keyword evidence="5" id="KW-0547">Nucleotide-binding</keyword>
<evidence type="ECO:0000256" key="7">
    <source>
        <dbReference type="ARBA" id="ARBA00022840"/>
    </source>
</evidence>
<evidence type="ECO:0000256" key="3">
    <source>
        <dbReference type="ARBA" id="ARBA00022527"/>
    </source>
</evidence>
<dbReference type="EMBL" id="JAMKFB020000007">
    <property type="protein sequence ID" value="KAL0187843.1"/>
    <property type="molecule type" value="Genomic_DNA"/>
</dbReference>
<name>A0ABD0QP75_CIRMR</name>
<protein>
    <recommendedName>
        <fullName evidence="2">non-specific serine/threonine protein kinase</fullName>
        <ecNumber evidence="2">2.7.11.1</ecNumber>
    </recommendedName>
</protein>
<dbReference type="AlphaFoldDB" id="A0ABD0QP75"/>
<dbReference type="Pfam" id="PF00069">
    <property type="entry name" value="Pkinase"/>
    <property type="match status" value="1"/>
</dbReference>